<feature type="transmembrane region" description="Helical" evidence="1">
    <location>
        <begin position="67"/>
        <end position="86"/>
    </location>
</feature>
<protein>
    <submittedName>
        <fullName evidence="2">Uncharacterized protein</fullName>
    </submittedName>
</protein>
<keyword evidence="1" id="KW-0812">Transmembrane</keyword>
<dbReference type="AlphaFoldDB" id="A0A316YFU5"/>
<keyword evidence="1" id="KW-1133">Transmembrane helix</keyword>
<keyword evidence="1" id="KW-0472">Membrane</keyword>
<keyword evidence="3" id="KW-1185">Reference proteome</keyword>
<name>A0A316YFU5_9BASI</name>
<evidence type="ECO:0000313" key="2">
    <source>
        <dbReference type="EMBL" id="PWN88287.1"/>
    </source>
</evidence>
<proteinExistence type="predicted"/>
<accession>A0A316YFU5</accession>
<dbReference type="RefSeq" id="XP_025375485.1">
    <property type="nucleotide sequence ID" value="XM_025518146.1"/>
</dbReference>
<gene>
    <name evidence="2" type="ORF">FA10DRAFT_159514</name>
</gene>
<sequence>MWASRTSDLAGLLWSSEKRMIAFSMASSPKFHLHAPFPATVSMLRSANTRRHSVFLRRRLRFLRCDVIFSWVAGSSSSVFLQINVAQQSRMR</sequence>
<dbReference type="Proteomes" id="UP000245768">
    <property type="component" value="Unassembled WGS sequence"/>
</dbReference>
<dbReference type="InParanoid" id="A0A316YFU5"/>
<evidence type="ECO:0000313" key="3">
    <source>
        <dbReference type="Proteomes" id="UP000245768"/>
    </source>
</evidence>
<dbReference type="EMBL" id="KZ819638">
    <property type="protein sequence ID" value="PWN88287.1"/>
    <property type="molecule type" value="Genomic_DNA"/>
</dbReference>
<evidence type="ECO:0000256" key="1">
    <source>
        <dbReference type="SAM" id="Phobius"/>
    </source>
</evidence>
<organism evidence="2 3">
    <name type="scientific">Acaromyces ingoldii</name>
    <dbReference type="NCBI Taxonomy" id="215250"/>
    <lineage>
        <taxon>Eukaryota</taxon>
        <taxon>Fungi</taxon>
        <taxon>Dikarya</taxon>
        <taxon>Basidiomycota</taxon>
        <taxon>Ustilaginomycotina</taxon>
        <taxon>Exobasidiomycetes</taxon>
        <taxon>Exobasidiales</taxon>
        <taxon>Cryptobasidiaceae</taxon>
        <taxon>Acaromyces</taxon>
    </lineage>
</organism>
<dbReference type="GeneID" id="37040062"/>
<reference evidence="2" key="1">
    <citation type="journal article" date="2018" name="Mol. Biol. Evol.">
        <title>Broad Genomic Sampling Reveals a Smut Pathogenic Ancestry of the Fungal Clade Ustilaginomycotina.</title>
        <authorList>
            <person name="Kijpornyongpan T."/>
            <person name="Mondo S.J."/>
            <person name="Barry K."/>
            <person name="Sandor L."/>
            <person name="Lee J."/>
            <person name="Lipzen A."/>
            <person name="Pangilinan J."/>
            <person name="LaButti K."/>
            <person name="Hainaut M."/>
            <person name="Henrissat B."/>
            <person name="Grigoriev I.V."/>
            <person name="Spatafora J.W."/>
            <person name="Aime M.C."/>
        </authorList>
    </citation>
    <scope>NUCLEOTIDE SEQUENCE [LARGE SCALE GENOMIC DNA]</scope>
    <source>
        <strain evidence="2">MCA 4198</strain>
    </source>
</reference>